<evidence type="ECO:0000256" key="5">
    <source>
        <dbReference type="ARBA" id="ARBA00023315"/>
    </source>
</evidence>
<organism evidence="11 12">
    <name type="scientific">Thermothielavioides terrestris</name>
    <dbReference type="NCBI Taxonomy" id="2587410"/>
    <lineage>
        <taxon>Eukaryota</taxon>
        <taxon>Fungi</taxon>
        <taxon>Dikarya</taxon>
        <taxon>Ascomycota</taxon>
        <taxon>Pezizomycotina</taxon>
        <taxon>Sordariomycetes</taxon>
        <taxon>Sordariomycetidae</taxon>
        <taxon>Sordariales</taxon>
        <taxon>Chaetomiaceae</taxon>
        <taxon>Thermothielavioides</taxon>
    </lineage>
</organism>
<accession>A0A446BNS1</accession>
<dbReference type="GO" id="GO:0031177">
    <property type="term" value="F:phosphopantetheine binding"/>
    <property type="evidence" value="ECO:0007669"/>
    <property type="project" value="InterPro"/>
</dbReference>
<dbReference type="InterPro" id="IPR036291">
    <property type="entry name" value="NAD(P)-bd_dom_sf"/>
</dbReference>
<dbReference type="Gene3D" id="3.30.70.3290">
    <property type="match status" value="1"/>
</dbReference>
<dbReference type="InterPro" id="IPR014031">
    <property type="entry name" value="Ketoacyl_synth_C"/>
</dbReference>
<dbReference type="InterPro" id="IPR013217">
    <property type="entry name" value="Methyltransf_12"/>
</dbReference>
<evidence type="ECO:0000256" key="6">
    <source>
        <dbReference type="PROSITE-ProRule" id="PRU01363"/>
    </source>
</evidence>
<gene>
    <name evidence="11" type="ORF">TT172_LOCUS6566</name>
</gene>
<dbReference type="Pfam" id="PF02801">
    <property type="entry name" value="Ketoacyl-synt_C"/>
    <property type="match status" value="1"/>
</dbReference>
<keyword evidence="4" id="KW-0511">Multifunctional enzyme</keyword>
<proteinExistence type="predicted"/>
<keyword evidence="3" id="KW-0808">Transferase</keyword>
<dbReference type="Gene3D" id="3.40.50.150">
    <property type="entry name" value="Vaccinia Virus protein VP39"/>
    <property type="match status" value="1"/>
</dbReference>
<keyword evidence="2" id="KW-0597">Phosphoprotein</keyword>
<dbReference type="SUPFAM" id="SSF51735">
    <property type="entry name" value="NAD(P)-binding Rossmann-fold domains"/>
    <property type="match status" value="1"/>
</dbReference>
<dbReference type="InterPro" id="IPR009081">
    <property type="entry name" value="PP-bd_ACP"/>
</dbReference>
<dbReference type="InterPro" id="IPR049900">
    <property type="entry name" value="PKS_mFAS_DH"/>
</dbReference>
<dbReference type="PROSITE" id="PS50075">
    <property type="entry name" value="CARRIER"/>
    <property type="match status" value="1"/>
</dbReference>
<dbReference type="InterPro" id="IPR016039">
    <property type="entry name" value="Thiolase-like"/>
</dbReference>
<dbReference type="EMBL" id="OUUZ01000012">
    <property type="protein sequence ID" value="SPQ24147.1"/>
    <property type="molecule type" value="Genomic_DNA"/>
</dbReference>
<feature type="region of interest" description="Disordered" evidence="7">
    <location>
        <begin position="1643"/>
        <end position="1702"/>
    </location>
</feature>
<dbReference type="GO" id="GO:0044550">
    <property type="term" value="P:secondary metabolite biosynthetic process"/>
    <property type="evidence" value="ECO:0007669"/>
    <property type="project" value="UniProtKB-ARBA"/>
</dbReference>
<dbReference type="PROSITE" id="PS00606">
    <property type="entry name" value="KS3_1"/>
    <property type="match status" value="1"/>
</dbReference>
<dbReference type="Proteomes" id="UP000289323">
    <property type="component" value="Unassembled WGS sequence"/>
</dbReference>
<dbReference type="InterPro" id="IPR016035">
    <property type="entry name" value="Acyl_Trfase/lysoPLipase"/>
</dbReference>
<evidence type="ECO:0000313" key="12">
    <source>
        <dbReference type="Proteomes" id="UP000289323"/>
    </source>
</evidence>
<dbReference type="SUPFAM" id="SSF52151">
    <property type="entry name" value="FabD/lysophospholipase-like"/>
    <property type="match status" value="1"/>
</dbReference>
<dbReference type="SUPFAM" id="SSF53901">
    <property type="entry name" value="Thiolase-like"/>
    <property type="match status" value="1"/>
</dbReference>
<feature type="domain" description="Ketosynthase family 3 (KS3)" evidence="9">
    <location>
        <begin position="389"/>
        <end position="809"/>
    </location>
</feature>
<dbReference type="InterPro" id="IPR001227">
    <property type="entry name" value="Ac_transferase_dom_sf"/>
</dbReference>
<dbReference type="InterPro" id="IPR058645">
    <property type="entry name" value="NTF2-like_dom_7"/>
</dbReference>
<dbReference type="InterPro" id="IPR050444">
    <property type="entry name" value="Polyketide_Synthase"/>
</dbReference>
<dbReference type="InterPro" id="IPR014043">
    <property type="entry name" value="Acyl_transferase_dom"/>
</dbReference>
<feature type="domain" description="Carrier" evidence="8">
    <location>
        <begin position="1702"/>
        <end position="1776"/>
    </location>
</feature>
<dbReference type="Gene3D" id="1.10.1200.10">
    <property type="entry name" value="ACP-like"/>
    <property type="match status" value="1"/>
</dbReference>
<dbReference type="Pfam" id="PF00109">
    <property type="entry name" value="ketoacyl-synt"/>
    <property type="match status" value="1"/>
</dbReference>
<dbReference type="InterPro" id="IPR029063">
    <property type="entry name" value="SAM-dependent_MTases_sf"/>
</dbReference>
<evidence type="ECO:0000256" key="4">
    <source>
        <dbReference type="ARBA" id="ARBA00023268"/>
    </source>
</evidence>
<dbReference type="SUPFAM" id="SSF53335">
    <property type="entry name" value="S-adenosyl-L-methionine-dependent methyltransferases"/>
    <property type="match status" value="1"/>
</dbReference>
<dbReference type="PANTHER" id="PTHR45681:SF6">
    <property type="entry name" value="POLYKETIDE SYNTHASE 37"/>
    <property type="match status" value="1"/>
</dbReference>
<dbReference type="SUPFAM" id="SSF55048">
    <property type="entry name" value="Probable ACP-binding domain of malonyl-CoA ACP transacylase"/>
    <property type="match status" value="1"/>
</dbReference>
<dbReference type="Pfam" id="PF26534">
    <property type="entry name" value="NTF2_7"/>
    <property type="match status" value="1"/>
</dbReference>
<dbReference type="Gene3D" id="3.40.47.10">
    <property type="match status" value="1"/>
</dbReference>
<evidence type="ECO:0000259" key="10">
    <source>
        <dbReference type="PROSITE" id="PS52019"/>
    </source>
</evidence>
<dbReference type="SMART" id="SM00827">
    <property type="entry name" value="PKS_AT"/>
    <property type="match status" value="1"/>
</dbReference>
<dbReference type="PROSITE" id="PS52019">
    <property type="entry name" value="PKS_MFAS_DH"/>
    <property type="match status" value="1"/>
</dbReference>
<dbReference type="InterPro" id="IPR042104">
    <property type="entry name" value="PKS_dehydratase_sf"/>
</dbReference>
<evidence type="ECO:0000256" key="1">
    <source>
        <dbReference type="ARBA" id="ARBA00022450"/>
    </source>
</evidence>
<dbReference type="PROSITE" id="PS52004">
    <property type="entry name" value="KS3_2"/>
    <property type="match status" value="1"/>
</dbReference>
<dbReference type="Gene3D" id="3.40.50.720">
    <property type="entry name" value="NAD(P)-binding Rossmann-like Domain"/>
    <property type="match status" value="1"/>
</dbReference>
<dbReference type="InterPro" id="IPR020841">
    <property type="entry name" value="PKS_Beta-ketoAc_synthase_dom"/>
</dbReference>
<evidence type="ECO:0000259" key="9">
    <source>
        <dbReference type="PROSITE" id="PS52004"/>
    </source>
</evidence>
<dbReference type="InterPro" id="IPR020806">
    <property type="entry name" value="PKS_PP-bd"/>
</dbReference>
<dbReference type="CDD" id="cd02440">
    <property type="entry name" value="AdoMet_MTases"/>
    <property type="match status" value="1"/>
</dbReference>
<evidence type="ECO:0000259" key="8">
    <source>
        <dbReference type="PROSITE" id="PS50075"/>
    </source>
</evidence>
<dbReference type="InterPro" id="IPR013120">
    <property type="entry name" value="FAR_NAD-bd"/>
</dbReference>
<dbReference type="Pfam" id="PF16073">
    <property type="entry name" value="SAT"/>
    <property type="match status" value="1"/>
</dbReference>
<dbReference type="InterPro" id="IPR036736">
    <property type="entry name" value="ACP-like_sf"/>
</dbReference>
<dbReference type="PANTHER" id="PTHR45681">
    <property type="entry name" value="POLYKETIDE SYNTHASE 44-RELATED"/>
    <property type="match status" value="1"/>
</dbReference>
<dbReference type="Pfam" id="PF18558">
    <property type="entry name" value="HTH_51"/>
    <property type="match status" value="1"/>
</dbReference>
<feature type="compositionally biased region" description="Basic and acidic residues" evidence="7">
    <location>
        <begin position="1686"/>
        <end position="1701"/>
    </location>
</feature>
<dbReference type="Gene3D" id="3.40.366.10">
    <property type="entry name" value="Malonyl-Coenzyme A Acyl Carrier Protein, domain 2"/>
    <property type="match status" value="2"/>
</dbReference>
<protein>
    <submittedName>
        <fullName evidence="11">Fa12734b-847c-4704-a64e-1bde274b23a8</fullName>
    </submittedName>
</protein>
<evidence type="ECO:0000256" key="3">
    <source>
        <dbReference type="ARBA" id="ARBA00022679"/>
    </source>
</evidence>
<dbReference type="CDD" id="cd00833">
    <property type="entry name" value="PKS"/>
    <property type="match status" value="1"/>
</dbReference>
<dbReference type="SUPFAM" id="SSF47336">
    <property type="entry name" value="ACP-like"/>
    <property type="match status" value="1"/>
</dbReference>
<feature type="active site" description="Proton acceptor; for dehydratase activity" evidence="6">
    <location>
        <position position="1346"/>
    </location>
</feature>
<sequence>MAHSTAFPKLLIFGSQILSFDADSARRLRDRLVDGHSLAWAASVIRELPRLWKTVSQAVPTLQSLPGEDLLGNLDAWLRTGLFPEAVYPLPNILLTPLVVLFHLAQYQQSVELGIHGHSSGDDDLPQSCRRSTEALGLCTGLLSAAAVASSSSGAELQHYAAVAVRLAMVIGAVVDAKNRSQRQARSFSVSWSSQPLANRMSEILGRHPDAYISVLQDHARATVTVSGDQLGPLQAALEEAGFSVTSVPLLGRFHCPDHHEEVQLLAKLCDTCPWFQFPDTSQLAFPLRFDAEGHFVTNGKLHHLILHSMLAAQSDWASAFARVQDAVSSNEQLQVLCFGPENCVPVSLIRKLGQRFTHLADLNVAQSSLFVRLSGLDGPPEYRSRVLDNGVAVIGMACQLPGAADLDEFWSILCAGRSQHTEVPQERFQFDTAFRDIEPSRKWYGNFVQDHDAFDHKFFKKSPREMSSTDPQHRLMLQVAYQAVEQSGYFNRPHRDAVDKHIGCYIGVGLVDYERNIACAPANAYSATGNLKSFAAGKISHYFGWTGPSLTVDTACSSSAVAVHMACRAILSGECTGGALAGGVNVMTSPEWFQNLAGASFLSPTGQCKPFDAKGDGYCRAEGVGAVFLKKLSSAIADGDQIFGVIASSTVYQNQNCTPITVPNAPSLADLFSKAVTDAGLRPGDITYVEAHGTGTPVGDPAEYAGIRRVLGGPSRSVTLSLGSVKGLVGHTESASGIAALLKTLVMINKGAIPPQASFETINPAIETAPEDRITISTVLEPWNVDFRAALINNYGASGSNACLVVTQGHKVNWKPRALSEGETQTRMKYPFWFCGNDEKSLRAYCARFRQFLASQQLGAAGRATALLPTLSFQLSRQSNRSLPSSLIFNCTSVEDLQDKLAAFEQGTSQESAGRPAGNLQPAVVLCFGGQNSTCVGIDRAIYDQVSVFRSHLDACDAMCRSLGLESIYPDIFQRTPASDVVKLQTMLFATQYACARSWIDCGLEPAAVVGFSFGELTALCVAGVLNLETAIGMVAGRARVIQEKWGRDPGAMIAIEAEQSQVEELLSDAAAAGSSEDRATIACFNGPTSFTLAGSTRAIGSVTETLESKAAFRGVRWKRIDVTNAFHCSLVDPLVPDLERIGMGLRFEAPKIPVEHATETELSFDRLDSRFVANHMRQPVYFSHAARRLAKKYQACVWLEAGSNSSVTSIAYRAIGGNASSKNSHKFQSFNITADNSLDFLAEATVQLWNWGVDVTFWPHHASQRAQYPPLMLPPYQFEKSRHWIELKPPPKANSELAVPPATVAARPVGLWSFVGQDQGKHRRCVRFRVHTTSAEFEEHVSGHIIAQAAPLCPSTLQLHIAIDALMSVRVDASLQPRLRGMTSHTPLPLGLQDPVWLDAEAQDPDLRIWTWKMSSSVHSSASNGPHTLYVSGTIVFLAPDDADWRDEFSRFERLVGWERCERLLNDLDPDEVIKGPKIYNRFAEIVQYGDLYKGVLKLVGKGDESAGRVVARKTSTTTSNSSSKSWLDTGLADSFCQVAGIFVNTMTDRSPSDIYISDRIDQWVRSPAGVDNMNPTERTEWEVLALHHRQSEREYVSDVFIYDQRTSRLAEVILGIHYRRVPKAALAKAISKCLPPTAEPIPPASTNGQTKLPNGCTPHGPAIPPAATQQGLPAITEYAPPAGEDRRENEREKKKKSESGVSVRVRDIIVNLSGLEPEQITNDADLVELGIDSLMGMELAREIESAFEIVLSTDELMALTDFRSLVTCVQKHAALPDTDEEPEESDKMAEGLGNGSHERVEITQPNGVKQVNGSAVPNHLFGNTVLEVFAECKQATDDFIRDHKMGDYVDKVMPRSTELCVAHIVDAFEELGCKIRSAKPGQKLDRIQHLPRHRQFVDWMYELLEKEARLVDLDGPDIIRTAVSLPSRPAETLWQDLTRNFPDHVYDHNLTYLVGRKLADCLIGRMDGLQLIFGTPEGREIVSGMYGKSPINLVWVKQMEHFLKQLLGRVHLPPGGEPIRILEMGAGTGGTTAKMLPLLAGLGVPVRYTVTDLSSSLVAAARKRFSKEYPFVDFRTFDIEKPPTGDLVHSQHIVLATNCVHATHSLVQSTANIHNVLRPDGFLMMLEMTTPVPWVDLTFGLIEGWWLFDDGRRHALASPDLWETTLRSVGYGYVDWTEGRLPESEVQRIIIAMASGPRYDRPSRPSAPESDPGSMRPHTQDLAADIATRQAIVDAFVEQYTRDFQFPPALDEQSQHLGVLEQEEDRRATILVTGATGSLGSHLVAHLATLPSVKEVICLNRRSTTNNNDPTARQHQAMRSRGISLSAEALAKLRVLAADTSKPKLGLPDDEHNLLKRTVTHIVHNAWPMSITRGIHAFASQFQTMANLIALAAAAAAAAAASSSPARRRPRAITFQFISSIATVGCYASQPSGQACPTRVPEERMSVSSVLPTGYGDAKLVCERMLDATLHKYPDRFRAMVVRIAQIAGSAVSGYWNPVEHFAFVVKSAQTLRALPGLTGTLSWCPVTDVATVLGELMLSGDDREVFPIYHIENPSRQPWEDMIRVLADALNVPRENIVSFDEWLRRVRRFPGSIETDNPAGRLVDFLEHHFVRGTRATTANAHLSSACLTASTAQTLADNFGWLVSSWSLNATYSAALLNATYAVDFTDWSDSIRVLESYGCTNGPQPLD</sequence>
<dbReference type="SMART" id="SM00823">
    <property type="entry name" value="PKS_PP"/>
    <property type="match status" value="1"/>
</dbReference>
<name>A0A446BNS1_9PEZI</name>
<dbReference type="SMART" id="SM00825">
    <property type="entry name" value="PKS_KS"/>
    <property type="match status" value="1"/>
</dbReference>
<dbReference type="Pfam" id="PF00550">
    <property type="entry name" value="PP-binding"/>
    <property type="match status" value="1"/>
</dbReference>
<keyword evidence="1" id="KW-0596">Phosphopantetheine</keyword>
<dbReference type="Pfam" id="PF00698">
    <property type="entry name" value="Acyl_transf_1"/>
    <property type="match status" value="1"/>
</dbReference>
<feature type="active site" description="Proton donor; for dehydratase activity" evidence="6">
    <location>
        <position position="1536"/>
    </location>
</feature>
<feature type="region of interest" description="Disordered" evidence="7">
    <location>
        <begin position="2200"/>
        <end position="2221"/>
    </location>
</feature>
<dbReference type="GO" id="GO:0006633">
    <property type="term" value="P:fatty acid biosynthetic process"/>
    <property type="evidence" value="ECO:0007669"/>
    <property type="project" value="InterPro"/>
</dbReference>
<dbReference type="InterPro" id="IPR032088">
    <property type="entry name" value="SAT"/>
</dbReference>
<dbReference type="Pfam" id="PF07993">
    <property type="entry name" value="NAD_binding_4"/>
    <property type="match status" value="1"/>
</dbReference>
<evidence type="ECO:0000313" key="11">
    <source>
        <dbReference type="EMBL" id="SPQ24147.1"/>
    </source>
</evidence>
<feature type="non-terminal residue" evidence="11">
    <location>
        <position position="2694"/>
    </location>
</feature>
<dbReference type="Pfam" id="PF08242">
    <property type="entry name" value="Methyltransf_12"/>
    <property type="match status" value="1"/>
</dbReference>
<dbReference type="InterPro" id="IPR014030">
    <property type="entry name" value="Ketoacyl_synth_N"/>
</dbReference>
<dbReference type="InterPro" id="IPR016036">
    <property type="entry name" value="Malonyl_transacylase_ACP-bd"/>
</dbReference>
<dbReference type="InterPro" id="IPR041068">
    <property type="entry name" value="HTH_51"/>
</dbReference>
<evidence type="ECO:0000256" key="2">
    <source>
        <dbReference type="ARBA" id="ARBA00022553"/>
    </source>
</evidence>
<reference evidence="11 12" key="1">
    <citation type="submission" date="2018-04" db="EMBL/GenBank/DDBJ databases">
        <authorList>
            <person name="Huttner S."/>
            <person name="Dainat J."/>
        </authorList>
    </citation>
    <scope>NUCLEOTIDE SEQUENCE [LARGE SCALE GENOMIC DNA]</scope>
</reference>
<evidence type="ECO:0000256" key="7">
    <source>
        <dbReference type="SAM" id="MobiDB-lite"/>
    </source>
</evidence>
<dbReference type="InterPro" id="IPR018201">
    <property type="entry name" value="Ketoacyl_synth_AS"/>
</dbReference>
<dbReference type="InterPro" id="IPR006162">
    <property type="entry name" value="Ppantetheine_attach_site"/>
</dbReference>
<dbReference type="GO" id="GO:0004315">
    <property type="term" value="F:3-oxoacyl-[acyl-carrier-protein] synthase activity"/>
    <property type="evidence" value="ECO:0007669"/>
    <property type="project" value="InterPro"/>
</dbReference>
<feature type="region of interest" description="C-terminal hotdog fold" evidence="6">
    <location>
        <begin position="1471"/>
        <end position="1630"/>
    </location>
</feature>
<feature type="domain" description="PKS/mFAS DH" evidence="10">
    <location>
        <begin position="1310"/>
        <end position="1630"/>
    </location>
</feature>
<keyword evidence="5" id="KW-0012">Acyltransferase</keyword>
<dbReference type="PROSITE" id="PS00012">
    <property type="entry name" value="PHOSPHOPANTETHEINE"/>
    <property type="match status" value="1"/>
</dbReference>
<dbReference type="Gene3D" id="3.10.129.110">
    <property type="entry name" value="Polyketide synthase dehydratase"/>
    <property type="match status" value="1"/>
</dbReference>
<feature type="region of interest" description="N-terminal hotdog fold" evidence="6">
    <location>
        <begin position="1310"/>
        <end position="1444"/>
    </location>
</feature>